<proteinExistence type="predicted"/>
<evidence type="ECO:0000313" key="3">
    <source>
        <dbReference type="Proteomes" id="UP000007843"/>
    </source>
</evidence>
<gene>
    <name evidence="2" type="ordered locus">KOX_01585</name>
</gene>
<name>A0A0H3H371_KLEM8</name>
<feature type="domain" description="Prepilin peptidase dependent protein C-like C-terminal" evidence="1">
    <location>
        <begin position="33"/>
        <end position="104"/>
    </location>
</feature>
<dbReference type="NCBIfam" id="NF007660">
    <property type="entry name" value="PRK10332.1"/>
    <property type="match status" value="1"/>
</dbReference>
<dbReference type="HOGENOM" id="CLU_143487_1_0_6"/>
<evidence type="ECO:0000313" key="2">
    <source>
        <dbReference type="EMBL" id="AEX02062.1"/>
    </source>
</evidence>
<sequence length="107" mass="12124">MPDALRRQRGFSLPETLLALVLLIATVTALAGYQRGLANGFMQLNQYRQLWRDAWRFSQLSPPVIPANRQVSRMQTSVQRCVSITVTITMPAARRAQMTRLHCPVSQ</sequence>
<dbReference type="AlphaFoldDB" id="A0A0H3H371"/>
<dbReference type="InterPro" id="IPR022204">
    <property type="entry name" value="PpdC-like_C"/>
</dbReference>
<dbReference type="KEGG" id="kox:KOX_01585"/>
<evidence type="ECO:0000259" key="1">
    <source>
        <dbReference type="Pfam" id="PF12528"/>
    </source>
</evidence>
<dbReference type="EMBL" id="CP003218">
    <property type="protein sequence ID" value="AEX02062.1"/>
    <property type="molecule type" value="Genomic_DNA"/>
</dbReference>
<organism evidence="2 3">
    <name type="scientific">Klebsiella michiganensis (strain ATCC 8724 / DSM 4798 / JCM 20051 / NBRC 3318 / NRRL B-199 / KCTC 1686 / BUCSAV 143 / CCM 1901)</name>
    <dbReference type="NCBI Taxonomy" id="1006551"/>
    <lineage>
        <taxon>Bacteria</taxon>
        <taxon>Pseudomonadati</taxon>
        <taxon>Pseudomonadota</taxon>
        <taxon>Gammaproteobacteria</taxon>
        <taxon>Enterobacterales</taxon>
        <taxon>Enterobacteriaceae</taxon>
        <taxon>Klebsiella/Raoultella group</taxon>
        <taxon>Klebsiella</taxon>
    </lineage>
</organism>
<dbReference type="Pfam" id="PF12528">
    <property type="entry name" value="T2SSppdC"/>
    <property type="match status" value="1"/>
</dbReference>
<accession>A0A0H3H371</accession>
<dbReference type="RefSeq" id="WP_014226656.1">
    <property type="nucleotide sequence ID" value="NC_016612.1"/>
</dbReference>
<protein>
    <recommendedName>
        <fullName evidence="1">Prepilin peptidase dependent protein C-like C-terminal domain-containing protein</fullName>
    </recommendedName>
</protein>
<dbReference type="Proteomes" id="UP000007843">
    <property type="component" value="Chromosome"/>
</dbReference>
<reference evidence="2 3" key="1">
    <citation type="journal article" date="2012" name="J. Bacteriol.">
        <title>Complete genome sequence of Klebsiella oxytoca KCTC 1686, used in production of 2,3-butanediol.</title>
        <authorList>
            <person name="Shin S.H."/>
            <person name="Kim S."/>
            <person name="Kim J.Y."/>
            <person name="Lee S."/>
            <person name="Um Y."/>
            <person name="Oh M.K."/>
            <person name="Kim Y.R."/>
            <person name="Lee J."/>
            <person name="Yang K.S."/>
        </authorList>
    </citation>
    <scope>NUCLEOTIDE SEQUENCE [LARGE SCALE GENOMIC DNA]</scope>
    <source>
        <strain evidence="3">ATCC 8724 / DSM 4798 / JCM 20051 / NBRC 3318 / NRRL B-199 / KCTC 1686</strain>
    </source>
</reference>